<gene>
    <name evidence="1" type="ORF">PYX00_007582</name>
</gene>
<dbReference type="InterPro" id="IPR008042">
    <property type="entry name" value="Retrotrans_Pao"/>
</dbReference>
<reference evidence="1" key="1">
    <citation type="journal article" date="2024" name="Gigascience">
        <title>Chromosome-level genome of the poultry shaft louse Menopon gallinae provides insight into the host-switching and adaptive evolution of parasitic lice.</title>
        <authorList>
            <person name="Xu Y."/>
            <person name="Ma L."/>
            <person name="Liu S."/>
            <person name="Liang Y."/>
            <person name="Liu Q."/>
            <person name="He Z."/>
            <person name="Tian L."/>
            <person name="Duan Y."/>
            <person name="Cai W."/>
            <person name="Li H."/>
            <person name="Song F."/>
        </authorList>
    </citation>
    <scope>NUCLEOTIDE SEQUENCE</scope>
    <source>
        <strain evidence="1">Cailab_2023a</strain>
    </source>
</reference>
<dbReference type="EMBL" id="JARGDH010000004">
    <property type="protein sequence ID" value="KAL0270044.1"/>
    <property type="molecule type" value="Genomic_DNA"/>
</dbReference>
<comment type="caution">
    <text evidence="1">The sequence shown here is derived from an EMBL/GenBank/DDBJ whole genome shotgun (WGS) entry which is preliminary data.</text>
</comment>
<accession>A0AAW2HJ99</accession>
<evidence type="ECO:0000313" key="1">
    <source>
        <dbReference type="EMBL" id="KAL0270044.1"/>
    </source>
</evidence>
<dbReference type="AlphaFoldDB" id="A0AAW2HJ99"/>
<name>A0AAW2HJ99_9NEOP</name>
<proteinExistence type="predicted"/>
<dbReference type="PANTHER" id="PTHR47331">
    <property type="entry name" value="PHD-TYPE DOMAIN-CONTAINING PROTEIN"/>
    <property type="match status" value="1"/>
</dbReference>
<dbReference type="Pfam" id="PF05380">
    <property type="entry name" value="Peptidase_A17"/>
    <property type="match status" value="1"/>
</dbReference>
<organism evidence="1">
    <name type="scientific">Menopon gallinae</name>
    <name type="common">poultry shaft louse</name>
    <dbReference type="NCBI Taxonomy" id="328185"/>
    <lineage>
        <taxon>Eukaryota</taxon>
        <taxon>Metazoa</taxon>
        <taxon>Ecdysozoa</taxon>
        <taxon>Arthropoda</taxon>
        <taxon>Hexapoda</taxon>
        <taxon>Insecta</taxon>
        <taxon>Pterygota</taxon>
        <taxon>Neoptera</taxon>
        <taxon>Paraneoptera</taxon>
        <taxon>Psocodea</taxon>
        <taxon>Troctomorpha</taxon>
        <taxon>Phthiraptera</taxon>
        <taxon>Amblycera</taxon>
        <taxon>Menoponidae</taxon>
        <taxon>Menopon</taxon>
    </lineage>
</organism>
<dbReference type="PANTHER" id="PTHR47331:SF1">
    <property type="entry name" value="GAG-LIKE PROTEIN"/>
    <property type="match status" value="1"/>
</dbReference>
<protein>
    <submittedName>
        <fullName evidence="1">Uncharacterized protein</fullName>
    </submittedName>
</protein>
<sequence length="265" mass="30184">MREYSQLGHMKEIDESHNSNSLAQAYYIPHNCVINEKSTTTRLRVVFDASAKSQTGYSLNDVLMTGPVLQDDLFSIPLRYRMQTSPQRIFWRERPSEKVKIFELQTVTYETAPASFLAINSVRELAKEQAVNYPVGAKIALRDFYVDDLITGANTKEELFVIKGEIVSLLKKGGLELAKWASNVKELMDSLTEVAEENITFDRDNTTRTLGIIRNQDRDLLTYTVPDMKEKNRVTKRTILSNISQIFDPLGLIGPFIIRSKLLSI</sequence>